<dbReference type="Pfam" id="PF26335">
    <property type="entry name" value="ARB_00930_C"/>
    <property type="match status" value="1"/>
</dbReference>
<proteinExistence type="predicted"/>
<protein>
    <submittedName>
        <fullName evidence="4">Beta-lactamase-like protein 2</fullName>
    </submittedName>
</protein>
<feature type="domain" description="Beta-lactamase-like ARB-00930-like C-terminal" evidence="3">
    <location>
        <begin position="491"/>
        <end position="627"/>
    </location>
</feature>
<feature type="domain" description="Beta-lactamase-related" evidence="2">
    <location>
        <begin position="111"/>
        <end position="418"/>
    </location>
</feature>
<evidence type="ECO:0000313" key="5">
    <source>
        <dbReference type="Proteomes" id="UP001321749"/>
    </source>
</evidence>
<comment type="caution">
    <text evidence="4">The sequence shown here is derived from an EMBL/GenBank/DDBJ whole genome shotgun (WGS) entry which is preliminary data.</text>
</comment>
<dbReference type="Proteomes" id="UP001321749">
    <property type="component" value="Unassembled WGS sequence"/>
</dbReference>
<dbReference type="InterPro" id="IPR012338">
    <property type="entry name" value="Beta-lactam/transpept-like"/>
</dbReference>
<reference evidence="4" key="2">
    <citation type="submission" date="2023-06" db="EMBL/GenBank/DDBJ databases">
        <authorList>
            <consortium name="Lawrence Berkeley National Laboratory"/>
            <person name="Mondo S.J."/>
            <person name="Hensen N."/>
            <person name="Bonometti L."/>
            <person name="Westerberg I."/>
            <person name="Brannstrom I.O."/>
            <person name="Guillou S."/>
            <person name="Cros-Aarteil S."/>
            <person name="Calhoun S."/>
            <person name="Haridas S."/>
            <person name="Kuo A."/>
            <person name="Pangilinan J."/>
            <person name="Riley R."/>
            <person name="Labutti K."/>
            <person name="Andreopoulos B."/>
            <person name="Lipzen A."/>
            <person name="Chen C."/>
            <person name="Yanf M."/>
            <person name="Daum C."/>
            <person name="Ng V."/>
            <person name="Clum A."/>
            <person name="Steindorff A."/>
            <person name="Ohm R."/>
            <person name="Martin F."/>
            <person name="Silar P."/>
            <person name="Natvig D."/>
            <person name="Lalanne C."/>
            <person name="Gautier V."/>
            <person name="Ament-Velasquez S.L."/>
            <person name="Kruys A."/>
            <person name="Hutchinson M.I."/>
            <person name="Powell A.J."/>
            <person name="Barry K."/>
            <person name="Miller A.N."/>
            <person name="Grigoriev I.V."/>
            <person name="Debuchy R."/>
            <person name="Gladieux P."/>
            <person name="Thoren M.H."/>
            <person name="Johannesson H."/>
        </authorList>
    </citation>
    <scope>NUCLEOTIDE SEQUENCE</scope>
    <source>
        <strain evidence="4">PSN324</strain>
    </source>
</reference>
<reference evidence="4" key="1">
    <citation type="journal article" date="2023" name="Mol. Phylogenet. Evol.">
        <title>Genome-scale phylogeny and comparative genomics of the fungal order Sordariales.</title>
        <authorList>
            <person name="Hensen N."/>
            <person name="Bonometti L."/>
            <person name="Westerberg I."/>
            <person name="Brannstrom I.O."/>
            <person name="Guillou S."/>
            <person name="Cros-Aarteil S."/>
            <person name="Calhoun S."/>
            <person name="Haridas S."/>
            <person name="Kuo A."/>
            <person name="Mondo S."/>
            <person name="Pangilinan J."/>
            <person name="Riley R."/>
            <person name="LaButti K."/>
            <person name="Andreopoulos B."/>
            <person name="Lipzen A."/>
            <person name="Chen C."/>
            <person name="Yan M."/>
            <person name="Daum C."/>
            <person name="Ng V."/>
            <person name="Clum A."/>
            <person name="Steindorff A."/>
            <person name="Ohm R.A."/>
            <person name="Martin F."/>
            <person name="Silar P."/>
            <person name="Natvig D.O."/>
            <person name="Lalanne C."/>
            <person name="Gautier V."/>
            <person name="Ament-Velasquez S.L."/>
            <person name="Kruys A."/>
            <person name="Hutchinson M.I."/>
            <person name="Powell A.J."/>
            <person name="Barry K."/>
            <person name="Miller A.N."/>
            <person name="Grigoriev I.V."/>
            <person name="Debuchy R."/>
            <person name="Gladieux P."/>
            <person name="Hiltunen Thoren M."/>
            <person name="Johannesson H."/>
        </authorList>
    </citation>
    <scope>NUCLEOTIDE SEQUENCE</scope>
    <source>
        <strain evidence="4">PSN324</strain>
    </source>
</reference>
<feature type="compositionally biased region" description="Basic and acidic residues" evidence="1">
    <location>
        <begin position="1"/>
        <end position="11"/>
    </location>
</feature>
<evidence type="ECO:0000256" key="1">
    <source>
        <dbReference type="SAM" id="MobiDB-lite"/>
    </source>
</evidence>
<dbReference type="InterPro" id="IPR001466">
    <property type="entry name" value="Beta-lactam-related"/>
</dbReference>
<dbReference type="Gene3D" id="3.40.710.10">
    <property type="entry name" value="DD-peptidase/beta-lactamase superfamily"/>
    <property type="match status" value="1"/>
</dbReference>
<keyword evidence="5" id="KW-1185">Reference proteome</keyword>
<organism evidence="4 5">
    <name type="scientific">Cladorrhinum samala</name>
    <dbReference type="NCBI Taxonomy" id="585594"/>
    <lineage>
        <taxon>Eukaryota</taxon>
        <taxon>Fungi</taxon>
        <taxon>Dikarya</taxon>
        <taxon>Ascomycota</taxon>
        <taxon>Pezizomycotina</taxon>
        <taxon>Sordariomycetes</taxon>
        <taxon>Sordariomycetidae</taxon>
        <taxon>Sordariales</taxon>
        <taxon>Podosporaceae</taxon>
        <taxon>Cladorrhinum</taxon>
    </lineage>
</organism>
<dbReference type="Pfam" id="PF00144">
    <property type="entry name" value="Beta-lactamase"/>
    <property type="match status" value="1"/>
</dbReference>
<dbReference type="PANTHER" id="PTHR22935:SF97">
    <property type="entry name" value="BETA-LACTAMASE-RELATED DOMAIN-CONTAINING PROTEIN"/>
    <property type="match status" value="1"/>
</dbReference>
<dbReference type="AlphaFoldDB" id="A0AAV9HYW8"/>
<dbReference type="PANTHER" id="PTHR22935">
    <property type="entry name" value="PENICILLIN-BINDING PROTEIN"/>
    <property type="match status" value="1"/>
</dbReference>
<dbReference type="EMBL" id="MU864945">
    <property type="protein sequence ID" value="KAK4464728.1"/>
    <property type="molecule type" value="Genomic_DNA"/>
</dbReference>
<dbReference type="InterPro" id="IPR051478">
    <property type="entry name" value="Beta-lactamase-like_AB/R"/>
</dbReference>
<feature type="region of interest" description="Disordered" evidence="1">
    <location>
        <begin position="1"/>
        <end position="33"/>
    </location>
</feature>
<evidence type="ECO:0000259" key="3">
    <source>
        <dbReference type="Pfam" id="PF26335"/>
    </source>
</evidence>
<evidence type="ECO:0000313" key="4">
    <source>
        <dbReference type="EMBL" id="KAK4464728.1"/>
    </source>
</evidence>
<name>A0AAV9HYW8_9PEZI</name>
<accession>A0AAV9HYW8</accession>
<gene>
    <name evidence="4" type="ORF">QBC42DRAFT_294786</name>
</gene>
<sequence>MTKSENKHIEGGVRAASSSSETQLNRDGNRLRRLNIPQEARGRELSAAPDFQTASNVLSDIFPRYIDNEKAVGSEYFSYAVEVFSATEDKPLWSHYWTAPSLKNFNSSGVITVDANTVFRIGSITKVFTVLTFLATVGDGIWNDPITKHLPEIHDIASEESKGAIFTPDWESITVGSLASQTSGLIRDYALLGELSYQLNMTDLHGMGFPPLNLSEFPPCGSYPTCDREQLFAGLGKLPPSYAPFTTPTYSNLGFVLLSYIAERITGKDFKTLVKEAVLEPLGLKHTFVDTPDDSLGIIPGTRRATTWGFELAEESATGNMYTSPGDLSSVGRAILRSTLLKPAMTRRWLKPVSFSSDPKASVGMPWGIRQIELEKNETYQFVHTFNKAGSLGSYSTLLAIIPELDIGFTIMAAGVVPSGLVMDIADTLTSTYVPTYMYVARDQAAKTYGGDYRFVPSPSSSNSNSTSGNSTYRYPQRRFANDSAPVLAPTDNLNSSLTIAVDPAKPGMGVYNWISNSTEMSYIAVAINANITDEYLKKIEPSVRLYPTGLEEKLPDGGKRVAFKAVFEDLSLAAKSGSFSSDCATWVGVTAVVYASRPLDLFIFDVDKDGRVRAIENAALRVKLQKV</sequence>
<evidence type="ECO:0000259" key="2">
    <source>
        <dbReference type="Pfam" id="PF00144"/>
    </source>
</evidence>
<dbReference type="InterPro" id="IPR058664">
    <property type="entry name" value="ARB_00930-like_C"/>
</dbReference>
<dbReference type="SUPFAM" id="SSF56601">
    <property type="entry name" value="beta-lactamase/transpeptidase-like"/>
    <property type="match status" value="1"/>
</dbReference>